<protein>
    <submittedName>
        <fullName evidence="1">Uncharacterized protein</fullName>
    </submittedName>
</protein>
<dbReference type="Proteomes" id="UP000625711">
    <property type="component" value="Unassembled WGS sequence"/>
</dbReference>
<name>A0A834I1J4_RHYFE</name>
<proteinExistence type="predicted"/>
<evidence type="ECO:0000313" key="2">
    <source>
        <dbReference type="Proteomes" id="UP000625711"/>
    </source>
</evidence>
<accession>A0A834I1J4</accession>
<reference evidence="1" key="1">
    <citation type="submission" date="2020-08" db="EMBL/GenBank/DDBJ databases">
        <title>Genome sequencing and assembly of the red palm weevil Rhynchophorus ferrugineus.</title>
        <authorList>
            <person name="Dias G.B."/>
            <person name="Bergman C.M."/>
            <person name="Manee M."/>
        </authorList>
    </citation>
    <scope>NUCLEOTIDE SEQUENCE</scope>
    <source>
        <strain evidence="1">AA-2017</strain>
        <tissue evidence="1">Whole larva</tissue>
    </source>
</reference>
<comment type="caution">
    <text evidence="1">The sequence shown here is derived from an EMBL/GenBank/DDBJ whole genome shotgun (WGS) entry which is preliminary data.</text>
</comment>
<dbReference type="AlphaFoldDB" id="A0A834I1J4"/>
<organism evidence="1 2">
    <name type="scientific">Rhynchophorus ferrugineus</name>
    <name type="common">Red palm weevil</name>
    <name type="synonym">Curculio ferrugineus</name>
    <dbReference type="NCBI Taxonomy" id="354439"/>
    <lineage>
        <taxon>Eukaryota</taxon>
        <taxon>Metazoa</taxon>
        <taxon>Ecdysozoa</taxon>
        <taxon>Arthropoda</taxon>
        <taxon>Hexapoda</taxon>
        <taxon>Insecta</taxon>
        <taxon>Pterygota</taxon>
        <taxon>Neoptera</taxon>
        <taxon>Endopterygota</taxon>
        <taxon>Coleoptera</taxon>
        <taxon>Polyphaga</taxon>
        <taxon>Cucujiformia</taxon>
        <taxon>Curculionidae</taxon>
        <taxon>Dryophthorinae</taxon>
        <taxon>Rhynchophorus</taxon>
    </lineage>
</organism>
<sequence length="97" mass="10999">MKMNQTIPMIFCGIGKLFQSILHIDIWIVLLSTTVLRSAIHKFGENSINEATHRNRMTRIVVVLLKQRKNGRIIAVERSTAIAVMVKMLRATAIPET</sequence>
<keyword evidence="2" id="KW-1185">Reference proteome</keyword>
<evidence type="ECO:0000313" key="1">
    <source>
        <dbReference type="EMBL" id="KAF7272214.1"/>
    </source>
</evidence>
<gene>
    <name evidence="1" type="ORF">GWI33_014983</name>
</gene>
<dbReference type="EMBL" id="JAACXV010013809">
    <property type="protein sequence ID" value="KAF7272214.1"/>
    <property type="molecule type" value="Genomic_DNA"/>
</dbReference>